<feature type="domain" description="DUF1254" evidence="3">
    <location>
        <begin position="79"/>
        <end position="148"/>
    </location>
</feature>
<dbReference type="EMBL" id="MCYL01000024">
    <property type="protein sequence ID" value="PML55383.1"/>
    <property type="molecule type" value="Genomic_DNA"/>
</dbReference>
<evidence type="ECO:0000259" key="2">
    <source>
        <dbReference type="Pfam" id="PF06742"/>
    </source>
</evidence>
<feature type="signal peptide" evidence="1">
    <location>
        <begin position="1"/>
        <end position="18"/>
    </location>
</feature>
<dbReference type="SUPFAM" id="SSF160935">
    <property type="entry name" value="VPA0735-like"/>
    <property type="match status" value="1"/>
</dbReference>
<evidence type="ECO:0000259" key="3">
    <source>
        <dbReference type="Pfam" id="PF06863"/>
    </source>
</evidence>
<protein>
    <recommendedName>
        <fullName evidence="6">DUF1254 domain-containing protein</fullName>
    </recommendedName>
</protein>
<dbReference type="PANTHER" id="PTHR36509:SF2">
    <property type="entry name" value="BLL3101 PROTEIN"/>
    <property type="match status" value="1"/>
</dbReference>
<sequence>MKKSLLSLLVVTSFSTVAGTSTNSFNNEDKSIEDVFANIDSSSWAVNPEDHGMTVHEYINQEGIWFADNFARNFKLGLNNLHHFKELANKDTRWVVSPSIDHLYSMGVIDTSKPFTVVVPENDGKLVTLHLQDMNHTQPFYKVGAGTYEFTPEMFDTKYVLIGLRFATDGTKQNVKRITEELQPKVKIIGGGQDLEGLPKPNTEAMEAVRTALMPEYDKLNDTYDTVQYRAQDVTDWEKTTYTIAGAFGLSTADTAMYAPYALENAKGEQCYQATYEAPKLASDLGYYSITVYDSKGYLMSNENSIVSTNQGLKQNEDGTFTVIFGGLDCKKHADDNNVNFAHTPKDNWSFLLRVYQPNVESMKVYTLSEIEKI</sequence>
<dbReference type="Pfam" id="PF06742">
    <property type="entry name" value="DUF1214"/>
    <property type="match status" value="1"/>
</dbReference>
<dbReference type="Gene3D" id="2.60.120.600">
    <property type="entry name" value="Domain of unknown function DUF1214, C-terminal domain"/>
    <property type="match status" value="1"/>
</dbReference>
<evidence type="ECO:0000256" key="1">
    <source>
        <dbReference type="SAM" id="SignalP"/>
    </source>
</evidence>
<feature type="chain" id="PRO_5014737182" description="DUF1254 domain-containing protein" evidence="1">
    <location>
        <begin position="19"/>
        <end position="374"/>
    </location>
</feature>
<dbReference type="AlphaFoldDB" id="A0A2N7IER7"/>
<dbReference type="PANTHER" id="PTHR36509">
    <property type="entry name" value="BLL3101 PROTEIN"/>
    <property type="match status" value="1"/>
</dbReference>
<reference evidence="5" key="1">
    <citation type="submission" date="2016-07" db="EMBL/GenBank/DDBJ databases">
        <title>Nontailed viruses are major unrecognized killers of bacteria in the ocean.</title>
        <authorList>
            <person name="Kauffman K."/>
            <person name="Hussain F."/>
            <person name="Yang J."/>
            <person name="Arevalo P."/>
            <person name="Brown J."/>
            <person name="Cutler M."/>
            <person name="Kelly L."/>
            <person name="Polz M.F."/>
        </authorList>
    </citation>
    <scope>NUCLEOTIDE SEQUENCE [LARGE SCALE GENOMIC DNA]</scope>
    <source>
        <strain evidence="5">10N.261.51.B8</strain>
    </source>
</reference>
<dbReference type="Proteomes" id="UP000235746">
    <property type="component" value="Unassembled WGS sequence"/>
</dbReference>
<dbReference type="InterPro" id="IPR037049">
    <property type="entry name" value="DUF1214_C_sf"/>
</dbReference>
<name>A0A2N7IER7_9VIBR</name>
<accession>A0A2N7IER7</accession>
<dbReference type="RefSeq" id="WP_102578789.1">
    <property type="nucleotide sequence ID" value="NZ_MCYL01000024.1"/>
</dbReference>
<evidence type="ECO:0008006" key="6">
    <source>
        <dbReference type="Google" id="ProtNLM"/>
    </source>
</evidence>
<organism evidence="4 5">
    <name type="scientific">Vibrio lentus</name>
    <dbReference type="NCBI Taxonomy" id="136468"/>
    <lineage>
        <taxon>Bacteria</taxon>
        <taxon>Pseudomonadati</taxon>
        <taxon>Pseudomonadota</taxon>
        <taxon>Gammaproteobacteria</taxon>
        <taxon>Vibrionales</taxon>
        <taxon>Vibrionaceae</taxon>
        <taxon>Vibrio</taxon>
    </lineage>
</organism>
<dbReference type="InterPro" id="IPR010679">
    <property type="entry name" value="DUF1254"/>
</dbReference>
<evidence type="ECO:0000313" key="5">
    <source>
        <dbReference type="Proteomes" id="UP000235746"/>
    </source>
</evidence>
<proteinExistence type="predicted"/>
<dbReference type="InterPro" id="IPR010621">
    <property type="entry name" value="DUF1214"/>
</dbReference>
<keyword evidence="1" id="KW-0732">Signal</keyword>
<gene>
    <name evidence="4" type="ORF">BCT74_08675</name>
</gene>
<comment type="caution">
    <text evidence="4">The sequence shown here is derived from an EMBL/GenBank/DDBJ whole genome shotgun (WGS) entry which is preliminary data.</text>
</comment>
<evidence type="ECO:0000313" key="4">
    <source>
        <dbReference type="EMBL" id="PML55383.1"/>
    </source>
</evidence>
<feature type="domain" description="DUF1214" evidence="2">
    <location>
        <begin position="266"/>
        <end position="359"/>
    </location>
</feature>
<dbReference type="Pfam" id="PF06863">
    <property type="entry name" value="DUF1254"/>
    <property type="match status" value="1"/>
</dbReference>